<feature type="transmembrane region" description="Helical" evidence="1">
    <location>
        <begin position="399"/>
        <end position="419"/>
    </location>
</feature>
<evidence type="ECO:0000313" key="3">
    <source>
        <dbReference type="EMBL" id="MEN3930190.1"/>
    </source>
</evidence>
<dbReference type="InterPro" id="IPR001173">
    <property type="entry name" value="Glyco_trans_2-like"/>
</dbReference>
<gene>
    <name evidence="3" type="ORF">WJT86_03835</name>
</gene>
<dbReference type="InterPro" id="IPR029044">
    <property type="entry name" value="Nucleotide-diphossugar_trans"/>
</dbReference>
<protein>
    <submittedName>
        <fullName evidence="3">Glycosyl transferase family protein</fullName>
    </submittedName>
</protein>
<keyword evidence="3" id="KW-0808">Transferase</keyword>
<dbReference type="NCBIfam" id="NF011305">
    <property type="entry name" value="PRK14716.1-3"/>
    <property type="match status" value="1"/>
</dbReference>
<keyword evidence="4" id="KW-1185">Reference proteome</keyword>
<feature type="domain" description="Glycosyltransferase 2-like" evidence="2">
    <location>
        <begin position="166"/>
        <end position="382"/>
    </location>
</feature>
<accession>A0ABV0BHQ8</accession>
<feature type="transmembrane region" description="Helical" evidence="1">
    <location>
        <begin position="364"/>
        <end position="387"/>
    </location>
</feature>
<feature type="transmembrane region" description="Helical" evidence="1">
    <location>
        <begin position="20"/>
        <end position="43"/>
    </location>
</feature>
<dbReference type="EMBL" id="JBBYXI010000001">
    <property type="protein sequence ID" value="MEN3930190.1"/>
    <property type="molecule type" value="Genomic_DNA"/>
</dbReference>
<dbReference type="Proteomes" id="UP001418637">
    <property type="component" value="Unassembled WGS sequence"/>
</dbReference>
<dbReference type="InterPro" id="IPR037257">
    <property type="entry name" value="T2SS_E_N_sf"/>
</dbReference>
<evidence type="ECO:0000313" key="4">
    <source>
        <dbReference type="Proteomes" id="UP001418637"/>
    </source>
</evidence>
<name>A0ABV0BHQ8_9HYPH</name>
<sequence length="709" mass="81998">MSLYWPFFIADCYRALEYTIAAMAVLILISSLDDLFIDLWYWVRRIRRALTVERIYKPLQAEQLLERPEQYIAVMLPAWLEYDVIAPMIERMVNTLDYRSYMIFAGTYQNDQATIDEVERMKSRYKQLIRVEVPHDGPTCKADCLNWIVQSIFHQEKVRNITFAGVILHDSEDVLHPLELRFFNYLLPRKDLIQIPVNSLERNWYELVAGVYMDEFAEWHSKDIVVRESMTGMVPSAGVGTCFSRRALLTLAGETDNQPFNTQTLTEDYDIGVRLANHGMKSIIARFMVTYIVKRQTWFGYGSEREYTVKMPLCVREFFPNTFKTSYRQKARWSLGICFQGWEHFGWHGTLADRYLLLRDRKGVVTCFIAIISYILAIQFMLFQLAYNSGWITARYPPLIAFDGWIQWVFWICLAALILRTGQRVYFTANYFGWEHGLLAIPRMIVGNFVNFMAMCRAWKQFLSYLILGKKLVWDKTMHDFPTEEGLEKEHRRLGDLLVEWHAIDPTKLSQALEDQNRHYAPLGRILLSKGWLDETTLAEAIAFQSSLERAVVDEKQLISGRNILPAEILIRGRIVVLGQGKGKHVILGVIAPLNPKILEHITAELGYTPEQRIISESELVAGLRYLTAGNENAASDLKLGNQQVPLLGDIMVEMALANREDIDKQMEIYSPDKDGRIGEFLVSKGVITADALQKAIQEQQRRREHLVS</sequence>
<comment type="caution">
    <text evidence="3">The sequence shown here is derived from an EMBL/GenBank/DDBJ whole genome shotgun (WGS) entry which is preliminary data.</text>
</comment>
<evidence type="ECO:0000256" key="1">
    <source>
        <dbReference type="SAM" id="Phobius"/>
    </source>
</evidence>
<dbReference type="NCBIfam" id="NF012033">
    <property type="entry name" value="PRK15489.1"/>
    <property type="match status" value="1"/>
</dbReference>
<evidence type="ECO:0000259" key="2">
    <source>
        <dbReference type="Pfam" id="PF13632"/>
    </source>
</evidence>
<dbReference type="Gene3D" id="3.90.550.10">
    <property type="entry name" value="Spore Coat Polysaccharide Biosynthesis Protein SpsA, Chain A"/>
    <property type="match status" value="1"/>
</dbReference>
<dbReference type="RefSeq" id="WP_346336155.1">
    <property type="nucleotide sequence ID" value="NZ_JBBYXI010000001.1"/>
</dbReference>
<reference evidence="3 4" key="1">
    <citation type="submission" date="2024-04" db="EMBL/GenBank/DDBJ databases">
        <title>A novel species isolated from cricket.</title>
        <authorList>
            <person name="Wang H.-C."/>
        </authorList>
    </citation>
    <scope>NUCLEOTIDE SEQUENCE [LARGE SCALE GENOMIC DNA]</scope>
    <source>
        <strain evidence="3 4">WL0021</strain>
    </source>
</reference>
<dbReference type="SUPFAM" id="SSF160246">
    <property type="entry name" value="EspE N-terminal domain-like"/>
    <property type="match status" value="1"/>
</dbReference>
<proteinExistence type="predicted"/>
<keyword evidence="1" id="KW-0472">Membrane</keyword>
<dbReference type="Pfam" id="PF13632">
    <property type="entry name" value="Glyco_trans_2_3"/>
    <property type="match status" value="1"/>
</dbReference>
<keyword evidence="1" id="KW-0812">Transmembrane</keyword>
<dbReference type="SUPFAM" id="SSF53448">
    <property type="entry name" value="Nucleotide-diphospho-sugar transferases"/>
    <property type="match status" value="1"/>
</dbReference>
<organism evidence="3 4">
    <name type="scientific">Hohaiivirga grylli</name>
    <dbReference type="NCBI Taxonomy" id="3133970"/>
    <lineage>
        <taxon>Bacteria</taxon>
        <taxon>Pseudomonadati</taxon>
        <taxon>Pseudomonadota</taxon>
        <taxon>Alphaproteobacteria</taxon>
        <taxon>Hyphomicrobiales</taxon>
        <taxon>Methylobacteriaceae</taxon>
        <taxon>Hohaiivirga</taxon>
    </lineage>
</organism>
<keyword evidence="1" id="KW-1133">Transmembrane helix</keyword>
<dbReference type="GO" id="GO:0016740">
    <property type="term" value="F:transferase activity"/>
    <property type="evidence" value="ECO:0007669"/>
    <property type="project" value="UniProtKB-KW"/>
</dbReference>